<feature type="transmembrane region" description="Helical" evidence="1">
    <location>
        <begin position="47"/>
        <end position="66"/>
    </location>
</feature>
<dbReference type="RefSeq" id="WP_105017372.1">
    <property type="nucleotide sequence ID" value="NZ_MSCN01000001.1"/>
</dbReference>
<dbReference type="OrthoDB" id="1362378at2"/>
<reference evidence="2 3" key="1">
    <citation type="submission" date="2016-12" db="EMBL/GenBank/DDBJ databases">
        <title>Trade-off between light-utilization and light-protection in marine flavobacteria.</title>
        <authorList>
            <person name="Kumagai Y."/>
            <person name="Yoshizawa S."/>
            <person name="Kogure K."/>
            <person name="Iwasaki W."/>
        </authorList>
    </citation>
    <scope>NUCLEOTIDE SEQUENCE [LARGE SCALE GENOMIC DNA]</scope>
    <source>
        <strain evidence="2 3">NBRC 108759</strain>
    </source>
</reference>
<feature type="transmembrane region" description="Helical" evidence="1">
    <location>
        <begin position="7"/>
        <end position="27"/>
    </location>
</feature>
<proteinExistence type="predicted"/>
<keyword evidence="1" id="KW-1133">Transmembrane helix</keyword>
<keyword evidence="3" id="KW-1185">Reference proteome</keyword>
<feature type="transmembrane region" description="Helical" evidence="1">
    <location>
        <begin position="78"/>
        <end position="94"/>
    </location>
</feature>
<organism evidence="2 3">
    <name type="scientific">Polaribacter porphyrae</name>
    <dbReference type="NCBI Taxonomy" id="1137780"/>
    <lineage>
        <taxon>Bacteria</taxon>
        <taxon>Pseudomonadati</taxon>
        <taxon>Bacteroidota</taxon>
        <taxon>Flavobacteriia</taxon>
        <taxon>Flavobacteriales</taxon>
        <taxon>Flavobacteriaceae</taxon>
    </lineage>
</organism>
<comment type="caution">
    <text evidence="2">The sequence shown here is derived from an EMBL/GenBank/DDBJ whole genome shotgun (WGS) entry which is preliminary data.</text>
</comment>
<accession>A0A2S7WT30</accession>
<evidence type="ECO:0000256" key="1">
    <source>
        <dbReference type="SAM" id="Phobius"/>
    </source>
</evidence>
<dbReference type="EMBL" id="MSCN01000001">
    <property type="protein sequence ID" value="PQJ80765.1"/>
    <property type="molecule type" value="Genomic_DNA"/>
</dbReference>
<sequence length="95" mass="10660">MGAINKEIFFGILISIIATLAGGFIYIEYFSKVGFTETLQLIKEGDLYGKVLSIAAIPNLFVFFVFIKKKQDYRARGVLLTTIVIALTTLILKFF</sequence>
<gene>
    <name evidence="2" type="ORF">BTO18_17005</name>
</gene>
<name>A0A2S7WT30_9FLAO</name>
<keyword evidence="1" id="KW-0472">Membrane</keyword>
<dbReference type="Proteomes" id="UP000238882">
    <property type="component" value="Unassembled WGS sequence"/>
</dbReference>
<dbReference type="AlphaFoldDB" id="A0A2S7WT30"/>
<evidence type="ECO:0000313" key="2">
    <source>
        <dbReference type="EMBL" id="PQJ80765.1"/>
    </source>
</evidence>
<protein>
    <submittedName>
        <fullName evidence="2">Uncharacterized protein</fullName>
    </submittedName>
</protein>
<keyword evidence="1" id="KW-0812">Transmembrane</keyword>
<evidence type="ECO:0000313" key="3">
    <source>
        <dbReference type="Proteomes" id="UP000238882"/>
    </source>
</evidence>